<protein>
    <submittedName>
        <fullName evidence="4">Nuclear transport factor 2</fullName>
    </submittedName>
</protein>
<evidence type="ECO:0000313" key="4">
    <source>
        <dbReference type="EMBL" id="PIN16749.1"/>
    </source>
</evidence>
<evidence type="ECO:0000259" key="3">
    <source>
        <dbReference type="PROSITE" id="PS50177"/>
    </source>
</evidence>
<dbReference type="STRING" id="429701.A0A2G9HGS7"/>
<gene>
    <name evidence="4" type="ORF">CDL12_10594</name>
</gene>
<dbReference type="InterPro" id="IPR002075">
    <property type="entry name" value="NTF2_dom"/>
</dbReference>
<evidence type="ECO:0000313" key="5">
    <source>
        <dbReference type="Proteomes" id="UP000231279"/>
    </source>
</evidence>
<dbReference type="EMBL" id="NKXS01001810">
    <property type="protein sequence ID" value="PIN16749.1"/>
    <property type="molecule type" value="Genomic_DNA"/>
</dbReference>
<feature type="domain" description="NTF2" evidence="3">
    <location>
        <begin position="10"/>
        <end position="126"/>
    </location>
</feature>
<name>A0A2G9HGS7_9LAMI</name>
<feature type="compositionally biased region" description="Basic residues" evidence="2">
    <location>
        <begin position="225"/>
        <end position="239"/>
    </location>
</feature>
<dbReference type="GO" id="GO:0005829">
    <property type="term" value="C:cytosol"/>
    <property type="evidence" value="ECO:0007669"/>
    <property type="project" value="TreeGrafter"/>
</dbReference>
<dbReference type="InterPro" id="IPR039539">
    <property type="entry name" value="Ras_GTPase_bind_prot"/>
</dbReference>
<dbReference type="Pfam" id="PF02136">
    <property type="entry name" value="NTF2"/>
    <property type="match status" value="1"/>
</dbReference>
<dbReference type="GO" id="GO:0003729">
    <property type="term" value="F:mRNA binding"/>
    <property type="evidence" value="ECO:0007669"/>
    <property type="project" value="TreeGrafter"/>
</dbReference>
<feature type="region of interest" description="Disordered" evidence="2">
    <location>
        <begin position="221"/>
        <end position="246"/>
    </location>
</feature>
<reference evidence="5" key="1">
    <citation type="journal article" date="2018" name="Gigascience">
        <title>Genome assembly of the Pink Ipe (Handroanthus impetiginosus, Bignoniaceae), a highly valued, ecologically keystone Neotropical timber forest tree.</title>
        <authorList>
            <person name="Silva-Junior O.B."/>
            <person name="Grattapaglia D."/>
            <person name="Novaes E."/>
            <person name="Collevatti R.G."/>
        </authorList>
    </citation>
    <scope>NUCLEOTIDE SEQUENCE [LARGE SCALE GENOMIC DNA]</scope>
    <source>
        <strain evidence="5">cv. UFG-1</strain>
    </source>
</reference>
<dbReference type="CDD" id="cd00780">
    <property type="entry name" value="NTF2"/>
    <property type="match status" value="1"/>
</dbReference>
<keyword evidence="5" id="KW-1185">Reference proteome</keyword>
<accession>A0A2G9HGS7</accession>
<dbReference type="InterPro" id="IPR032710">
    <property type="entry name" value="NTF2-like_dom_sf"/>
</dbReference>
<dbReference type="SUPFAM" id="SSF54928">
    <property type="entry name" value="RNA-binding domain, RBD"/>
    <property type="match status" value="1"/>
</dbReference>
<evidence type="ECO:0000256" key="1">
    <source>
        <dbReference type="ARBA" id="ARBA00022884"/>
    </source>
</evidence>
<dbReference type="PANTHER" id="PTHR10693:SF20">
    <property type="entry name" value="AT27578P"/>
    <property type="match status" value="1"/>
</dbReference>
<dbReference type="InterPro" id="IPR018222">
    <property type="entry name" value="Nuclear_transport_factor_2_euk"/>
</dbReference>
<dbReference type="OrthoDB" id="339151at2759"/>
<dbReference type="FunFam" id="3.10.450.50:FF:000003">
    <property type="entry name" value="Nuclear transport factor 2 family protein"/>
    <property type="match status" value="1"/>
</dbReference>
<dbReference type="GO" id="GO:1990904">
    <property type="term" value="C:ribonucleoprotein complex"/>
    <property type="evidence" value="ECO:0007669"/>
    <property type="project" value="TreeGrafter"/>
</dbReference>
<organism evidence="4 5">
    <name type="scientific">Handroanthus impetiginosus</name>
    <dbReference type="NCBI Taxonomy" id="429701"/>
    <lineage>
        <taxon>Eukaryota</taxon>
        <taxon>Viridiplantae</taxon>
        <taxon>Streptophyta</taxon>
        <taxon>Embryophyta</taxon>
        <taxon>Tracheophyta</taxon>
        <taxon>Spermatophyta</taxon>
        <taxon>Magnoliopsida</taxon>
        <taxon>eudicotyledons</taxon>
        <taxon>Gunneridae</taxon>
        <taxon>Pentapetalae</taxon>
        <taxon>asterids</taxon>
        <taxon>lamiids</taxon>
        <taxon>Lamiales</taxon>
        <taxon>Bignoniaceae</taxon>
        <taxon>Crescentiina</taxon>
        <taxon>Tabebuia alliance</taxon>
        <taxon>Handroanthus</taxon>
    </lineage>
</organism>
<dbReference type="AlphaFoldDB" id="A0A2G9HGS7"/>
<dbReference type="PANTHER" id="PTHR10693">
    <property type="entry name" value="RAS GTPASE-ACTIVATING PROTEIN-BINDING PROTEIN"/>
    <property type="match status" value="1"/>
</dbReference>
<dbReference type="Gene3D" id="3.10.450.50">
    <property type="match status" value="1"/>
</dbReference>
<comment type="caution">
    <text evidence="4">The sequence shown here is derived from an EMBL/GenBank/DDBJ whole genome shotgun (WGS) entry which is preliminary data.</text>
</comment>
<sequence length="501" mass="54177">MAVKVLPQTVADAFVKQYYAILNRCPEKAHKFYQELSILGWQGPDGVMTSITSLSGISDTIMSSAYKNCTVEIKSRDAQESLHGGIIIIVTGSLTGKDNVKKEFCQTFFLAKQEKGYYVLNDILRLINVANAPANNDGIENQPVPSLFYSRMYFVFSDTSTFLYTNAVVEDEKNKEAFDPSVSEDTVAEGAETMSSIASGENVHSSFALASTENVPWTVVTTSNKKGRSAAKKSKKKSRSSVAPEVKKMVQSSVPVVSNEEVRSIVPLASIETVPSVVEPYLTGNVPEIVVPALTKIVPAVVATTSTEREPSNGARASDEKAHSAIVWASDEQAPSAVAPDSNVPPVAAAASTVTNKITYASIVAKQIVAASPRTIRVVINVNKQRAPSPTAKVSTPASKDARNFDSYAEVTGIYIGGLPKNITKQGLIDVIKKYGPVRRKPDTVQIRRHGAHRVKFGETEAYIAYKRSSGYRGNEAGGRSPTNNRTNSNKGQSRHRRRGS</sequence>
<dbReference type="SUPFAM" id="SSF54427">
    <property type="entry name" value="NTF2-like"/>
    <property type="match status" value="1"/>
</dbReference>
<keyword evidence="1" id="KW-0694">RNA-binding</keyword>
<evidence type="ECO:0000256" key="2">
    <source>
        <dbReference type="SAM" id="MobiDB-lite"/>
    </source>
</evidence>
<feature type="region of interest" description="Disordered" evidence="2">
    <location>
        <begin position="468"/>
        <end position="501"/>
    </location>
</feature>
<dbReference type="PROSITE" id="PS50177">
    <property type="entry name" value="NTF2_DOMAIN"/>
    <property type="match status" value="1"/>
</dbReference>
<feature type="compositionally biased region" description="Polar residues" evidence="2">
    <location>
        <begin position="481"/>
        <end position="492"/>
    </location>
</feature>
<proteinExistence type="predicted"/>
<dbReference type="Proteomes" id="UP000231279">
    <property type="component" value="Unassembled WGS sequence"/>
</dbReference>
<dbReference type="InterPro" id="IPR035979">
    <property type="entry name" value="RBD_domain_sf"/>
</dbReference>